<protein>
    <recommendedName>
        <fullName evidence="3">CENP-V/GFA domain-containing protein</fullName>
    </recommendedName>
</protein>
<name>A0A4S4LU70_9AGAM</name>
<dbReference type="AlphaFoldDB" id="A0A4S4LU70"/>
<evidence type="ECO:0008006" key="3">
    <source>
        <dbReference type="Google" id="ProtNLM"/>
    </source>
</evidence>
<proteinExistence type="predicted"/>
<organism evidence="1 2">
    <name type="scientific">Bondarzewia mesenterica</name>
    <dbReference type="NCBI Taxonomy" id="1095465"/>
    <lineage>
        <taxon>Eukaryota</taxon>
        <taxon>Fungi</taxon>
        <taxon>Dikarya</taxon>
        <taxon>Basidiomycota</taxon>
        <taxon>Agaricomycotina</taxon>
        <taxon>Agaricomycetes</taxon>
        <taxon>Russulales</taxon>
        <taxon>Bondarzewiaceae</taxon>
        <taxon>Bondarzewia</taxon>
    </lineage>
</organism>
<keyword evidence="2" id="KW-1185">Reference proteome</keyword>
<dbReference type="OrthoDB" id="6329284at2759"/>
<reference evidence="1 2" key="1">
    <citation type="submission" date="2019-02" db="EMBL/GenBank/DDBJ databases">
        <title>Genome sequencing of the rare red list fungi Bondarzewia mesenterica.</title>
        <authorList>
            <person name="Buettner E."/>
            <person name="Kellner H."/>
        </authorList>
    </citation>
    <scope>NUCLEOTIDE SEQUENCE [LARGE SCALE GENOMIC DNA]</scope>
    <source>
        <strain evidence="1 2">DSM 108281</strain>
    </source>
</reference>
<evidence type="ECO:0000313" key="2">
    <source>
        <dbReference type="Proteomes" id="UP000310158"/>
    </source>
</evidence>
<gene>
    <name evidence="1" type="ORF">EW146_g5134</name>
</gene>
<dbReference type="Gene3D" id="3.90.1590.10">
    <property type="entry name" value="glutathione-dependent formaldehyde- activating enzyme (gfa)"/>
    <property type="match status" value="1"/>
</dbReference>
<dbReference type="EMBL" id="SGPL01000216">
    <property type="protein sequence ID" value="THH15308.1"/>
    <property type="molecule type" value="Genomic_DNA"/>
</dbReference>
<accession>A0A4S4LU70</accession>
<dbReference type="SUPFAM" id="SSF51316">
    <property type="entry name" value="Mss4-like"/>
    <property type="match status" value="1"/>
</dbReference>
<sequence>MEHIIWMKRDTLKEYASSDPILRGFCLTCGSSMYWFTKPQGPLFLAVGTLDEDVLLGPDGPSLCTPVGGRIFCANDIKGVTSSDGAYGGGPSSKEAGPRCREWHFEGKSLEKHVATTTPHV</sequence>
<dbReference type="Proteomes" id="UP000310158">
    <property type="component" value="Unassembled WGS sequence"/>
</dbReference>
<dbReference type="InterPro" id="IPR011057">
    <property type="entry name" value="Mss4-like_sf"/>
</dbReference>
<comment type="caution">
    <text evidence="1">The sequence shown here is derived from an EMBL/GenBank/DDBJ whole genome shotgun (WGS) entry which is preliminary data.</text>
</comment>
<evidence type="ECO:0000313" key="1">
    <source>
        <dbReference type="EMBL" id="THH15308.1"/>
    </source>
</evidence>